<keyword evidence="3" id="KW-0808">Transferase</keyword>
<dbReference type="SUPFAM" id="SSF51713">
    <property type="entry name" value="tRNA-guanine transglycosylase"/>
    <property type="match status" value="1"/>
</dbReference>
<dbReference type="Proteomes" id="UP000269410">
    <property type="component" value="Unassembled WGS sequence"/>
</dbReference>
<dbReference type="AlphaFoldDB" id="A0A3M0Z1J2"/>
<evidence type="ECO:0000256" key="1">
    <source>
        <dbReference type="ARBA" id="ARBA00022694"/>
    </source>
</evidence>
<dbReference type="GO" id="GO:0005737">
    <property type="term" value="C:cytoplasm"/>
    <property type="evidence" value="ECO:0007669"/>
    <property type="project" value="TreeGrafter"/>
</dbReference>
<dbReference type="InterPro" id="IPR002616">
    <property type="entry name" value="tRNA_ribo_trans-like"/>
</dbReference>
<accession>A0A3M0Z1J2</accession>
<dbReference type="Pfam" id="PF01702">
    <property type="entry name" value="TGT"/>
    <property type="match status" value="1"/>
</dbReference>
<organism evidence="3 4">
    <name type="scientific">Candidatus Dojkabacteria bacterium</name>
    <dbReference type="NCBI Taxonomy" id="2099670"/>
    <lineage>
        <taxon>Bacteria</taxon>
        <taxon>Candidatus Dojkabacteria</taxon>
    </lineage>
</organism>
<dbReference type="NCBIfam" id="TIGR00449">
    <property type="entry name" value="tgt_general"/>
    <property type="match status" value="1"/>
</dbReference>
<comment type="caution">
    <text evidence="3">The sequence shown here is derived from an EMBL/GenBank/DDBJ whole genome shotgun (WGS) entry which is preliminary data.</text>
</comment>
<dbReference type="GO" id="GO:0002099">
    <property type="term" value="P:tRNA wobble guanine modification"/>
    <property type="evidence" value="ECO:0007669"/>
    <property type="project" value="TreeGrafter"/>
</dbReference>
<dbReference type="InterPro" id="IPR036511">
    <property type="entry name" value="TGT-like_sf"/>
</dbReference>
<feature type="domain" description="tRNA-guanine(15) transglycosylase-like" evidence="2">
    <location>
        <begin position="1"/>
        <end position="364"/>
    </location>
</feature>
<gene>
    <name evidence="3" type="ORF">D6810_02855</name>
</gene>
<proteinExistence type="predicted"/>
<sequence length="364" mass="41559">MPDATYGFIRCISFKDAETVGVSEIVTTTLHLEQKIGSKFIKDFGGIHKYLNWSRPIFSDSGGWQVFSLINAKNNPRNLHRLSKVGATFINPINGTSSLITPETSIQIQLNIGSDVLTVLDNPVHVNSSLAEQKRSVEINTDWARRAKKYFDNNKDSETLKISCVVQGGDNFELRKRSALELTEIGFDVYNFGGLPLNWSDQLWRVRQQKEVKTTFFREMLEYVSSILPVGTIKYAMGVGKPVDIAFCVDVGWQIFDTVLPTRNARHGLLFVSEGQGDDNFEYLSKSKKRFAYDHLHLKSARYIKDDRPVDENCDCECCRSVSRAYLRHLIRMKEPSGLRLATIHNLRFYIKWMEKISDQIGND</sequence>
<keyword evidence="3" id="KW-0328">Glycosyltransferase</keyword>
<evidence type="ECO:0000313" key="3">
    <source>
        <dbReference type="EMBL" id="RMD76825.1"/>
    </source>
</evidence>
<dbReference type="EC" id="2.4.2.-" evidence="3"/>
<dbReference type="InterPro" id="IPR050076">
    <property type="entry name" value="ArchSynthase1/Queuine_TRR"/>
</dbReference>
<name>A0A3M0Z1J2_9BACT</name>
<evidence type="ECO:0000259" key="2">
    <source>
        <dbReference type="Pfam" id="PF01702"/>
    </source>
</evidence>
<dbReference type="PANTHER" id="PTHR46499:SF1">
    <property type="entry name" value="QUEUINE TRNA-RIBOSYLTRANSFERASE"/>
    <property type="match status" value="1"/>
</dbReference>
<keyword evidence="1" id="KW-0819">tRNA processing</keyword>
<reference evidence="3 4" key="1">
    <citation type="submission" date="2018-10" db="EMBL/GenBank/DDBJ databases">
        <title>Thermophilic Lithotrophy and Phototrophy in an Intertidal, Iron-rich, Geothermal Spring.</title>
        <authorList>
            <person name="Ward L.M."/>
            <person name="Idei A."/>
            <person name="Nakagawa M."/>
            <person name="Ueno Y."/>
            <person name="Fischer W."/>
            <person name="Mcglynn S.E."/>
        </authorList>
    </citation>
    <scope>NUCLEOTIDE SEQUENCE [LARGE SCALE GENOMIC DNA]</scope>
    <source>
        <strain evidence="3">J137</strain>
    </source>
</reference>
<protein>
    <submittedName>
        <fullName evidence="3">tRNA-guanine transglycosylase</fullName>
        <ecNumber evidence="3">2.4.2.-</ecNumber>
    </submittedName>
</protein>
<dbReference type="PANTHER" id="PTHR46499">
    <property type="entry name" value="QUEUINE TRNA-RIBOSYLTRANSFERASE"/>
    <property type="match status" value="1"/>
</dbReference>
<dbReference type="EMBL" id="RFKV01000093">
    <property type="protein sequence ID" value="RMD76825.1"/>
    <property type="molecule type" value="Genomic_DNA"/>
</dbReference>
<dbReference type="GO" id="GO:0016757">
    <property type="term" value="F:glycosyltransferase activity"/>
    <property type="evidence" value="ECO:0007669"/>
    <property type="project" value="UniProtKB-KW"/>
</dbReference>
<dbReference type="Gene3D" id="3.20.20.105">
    <property type="entry name" value="Queuine tRNA-ribosyltransferase-like"/>
    <property type="match status" value="1"/>
</dbReference>
<evidence type="ECO:0000313" key="4">
    <source>
        <dbReference type="Proteomes" id="UP000269410"/>
    </source>
</evidence>